<proteinExistence type="predicted"/>
<accession>A0A1B9NCN1</accession>
<evidence type="ECO:0000313" key="1">
    <source>
        <dbReference type="EMBL" id="OCG74361.1"/>
    </source>
</evidence>
<comment type="caution">
    <text evidence="1">The sequence shown here is derived from an EMBL/GenBank/DDBJ whole genome shotgun (WGS) entry which is preliminary data.</text>
</comment>
<dbReference type="Proteomes" id="UP000093355">
    <property type="component" value="Unassembled WGS sequence"/>
</dbReference>
<dbReference type="OrthoDB" id="3266345at2"/>
<protein>
    <submittedName>
        <fullName evidence="1">3-hydroxyacyl-CoA dehydrogenase</fullName>
    </submittedName>
</protein>
<keyword evidence="2" id="KW-1185">Reference proteome</keyword>
<dbReference type="AlphaFoldDB" id="A0A1B9NCN1"/>
<sequence length="144" mass="16334">MSVPLPHPARRRARTSLDVDEMFARQRTSTRDLPDPRPLLEGLSRGVLEVLAGVREAEQLARWLDEEPYRSLLTRSNLAKRSRSARRQPARHPSYAIRSIRSTEPADGVVEAVVVVTMPGRTRAIAMRLEGMDRRWRATSLAIL</sequence>
<gene>
    <name evidence="1" type="ORF">A7J15_05880</name>
</gene>
<reference evidence="1 2" key="1">
    <citation type="submission" date="2016-05" db="EMBL/GenBank/DDBJ databases">
        <authorList>
            <person name="Lavstsen T."/>
            <person name="Jespersen J.S."/>
        </authorList>
    </citation>
    <scope>NUCLEOTIDE SEQUENCE [LARGE SCALE GENOMIC DNA]</scope>
    <source>
        <strain evidence="1 2">YLB-01</strain>
    </source>
</reference>
<name>A0A1B9NCN1_9MICO</name>
<dbReference type="RefSeq" id="WP_067025877.1">
    <property type="nucleotide sequence ID" value="NZ_CP038256.1"/>
</dbReference>
<dbReference type="Pfam" id="PF20060">
    <property type="entry name" value="DUF6459"/>
    <property type="match status" value="1"/>
</dbReference>
<dbReference type="EMBL" id="LXMD01000022">
    <property type="protein sequence ID" value="OCG74361.1"/>
    <property type="molecule type" value="Genomic_DNA"/>
</dbReference>
<dbReference type="STRING" id="904291.A7J15_05880"/>
<organism evidence="1 2">
    <name type="scientific">Microbacterium sediminis</name>
    <dbReference type="NCBI Taxonomy" id="904291"/>
    <lineage>
        <taxon>Bacteria</taxon>
        <taxon>Bacillati</taxon>
        <taxon>Actinomycetota</taxon>
        <taxon>Actinomycetes</taxon>
        <taxon>Micrococcales</taxon>
        <taxon>Microbacteriaceae</taxon>
        <taxon>Microbacterium</taxon>
    </lineage>
</organism>
<evidence type="ECO:0000313" key="2">
    <source>
        <dbReference type="Proteomes" id="UP000093355"/>
    </source>
</evidence>
<dbReference type="InterPro" id="IPR045596">
    <property type="entry name" value="DUF6459"/>
</dbReference>